<sequence>MYGIRFMNRNQSPSHKEDRAQYNQPSNESLITEKKLFMIECKIELLNILQSSSIDHQPTNGNLLTNNCNSNTNNNNSSSLSLSAEGRIKYYSDQLEEAKKIVQDLKFIQLVMNESNLDVLERLKIQVVDPEEEEMQKI</sequence>
<evidence type="ECO:0000313" key="2">
    <source>
        <dbReference type="EMBL" id="EFC39980.1"/>
    </source>
</evidence>
<gene>
    <name evidence="2" type="ORF">NAEGRDRAFT_72095</name>
</gene>
<organism evidence="3">
    <name type="scientific">Naegleria gruberi</name>
    <name type="common">Amoeba</name>
    <dbReference type="NCBI Taxonomy" id="5762"/>
    <lineage>
        <taxon>Eukaryota</taxon>
        <taxon>Discoba</taxon>
        <taxon>Heterolobosea</taxon>
        <taxon>Tetramitia</taxon>
        <taxon>Eutetramitia</taxon>
        <taxon>Vahlkampfiidae</taxon>
        <taxon>Naegleria</taxon>
    </lineage>
</organism>
<dbReference type="RefSeq" id="XP_002672724.1">
    <property type="nucleotide sequence ID" value="XM_002672678.1"/>
</dbReference>
<name>D2VSX5_NAEGR</name>
<reference evidence="2 3" key="1">
    <citation type="journal article" date="2010" name="Cell">
        <title>The genome of Naegleria gruberi illuminates early eukaryotic versatility.</title>
        <authorList>
            <person name="Fritz-Laylin L.K."/>
            <person name="Prochnik S.E."/>
            <person name="Ginger M.L."/>
            <person name="Dacks J.B."/>
            <person name="Carpenter M.L."/>
            <person name="Field M.C."/>
            <person name="Kuo A."/>
            <person name="Paredez A."/>
            <person name="Chapman J."/>
            <person name="Pham J."/>
            <person name="Shu S."/>
            <person name="Neupane R."/>
            <person name="Cipriano M."/>
            <person name="Mancuso J."/>
            <person name="Tu H."/>
            <person name="Salamov A."/>
            <person name="Lindquist E."/>
            <person name="Shapiro H."/>
            <person name="Lucas S."/>
            <person name="Grigoriev I.V."/>
            <person name="Cande W.Z."/>
            <person name="Fulton C."/>
            <person name="Rokhsar D.S."/>
            <person name="Dawson S.C."/>
        </authorList>
    </citation>
    <scope>NUCLEOTIDE SEQUENCE [LARGE SCALE GENOMIC DNA]</scope>
    <source>
        <strain evidence="2 3">NEG-M</strain>
    </source>
</reference>
<keyword evidence="3" id="KW-1185">Reference proteome</keyword>
<evidence type="ECO:0000313" key="3">
    <source>
        <dbReference type="Proteomes" id="UP000006671"/>
    </source>
</evidence>
<protein>
    <submittedName>
        <fullName evidence="2">Predicted protein</fullName>
    </submittedName>
</protein>
<dbReference type="KEGG" id="ngr:NAEGRDRAFT_72095"/>
<dbReference type="Proteomes" id="UP000006671">
    <property type="component" value="Unassembled WGS sequence"/>
</dbReference>
<feature type="region of interest" description="Disordered" evidence="1">
    <location>
        <begin position="1"/>
        <end position="26"/>
    </location>
</feature>
<dbReference type="EMBL" id="GG738895">
    <property type="protein sequence ID" value="EFC39980.1"/>
    <property type="molecule type" value="Genomic_DNA"/>
</dbReference>
<dbReference type="AlphaFoldDB" id="D2VSX5"/>
<accession>D2VSX5</accession>
<dbReference type="InParanoid" id="D2VSX5"/>
<dbReference type="GeneID" id="8850965"/>
<proteinExistence type="predicted"/>
<dbReference type="VEuPathDB" id="AmoebaDB:NAEGRDRAFT_72095"/>
<evidence type="ECO:0000256" key="1">
    <source>
        <dbReference type="SAM" id="MobiDB-lite"/>
    </source>
</evidence>